<accession>A0A913Z833</accession>
<protein>
    <recommendedName>
        <fullName evidence="5">C-type lectin domain-containing protein</fullName>
    </recommendedName>
</protein>
<evidence type="ECO:0000256" key="2">
    <source>
        <dbReference type="ARBA" id="ARBA00023157"/>
    </source>
</evidence>
<evidence type="ECO:0000313" key="7">
    <source>
        <dbReference type="Proteomes" id="UP000887568"/>
    </source>
</evidence>
<dbReference type="GO" id="GO:0007165">
    <property type="term" value="P:signal transduction"/>
    <property type="evidence" value="ECO:0007669"/>
    <property type="project" value="TreeGrafter"/>
</dbReference>
<keyword evidence="2" id="KW-1015">Disulfide bond</keyword>
<feature type="chain" id="PRO_5037618556" description="C-type lectin domain-containing protein" evidence="4">
    <location>
        <begin position="20"/>
        <end position="177"/>
    </location>
</feature>
<sequence>MQVFSPCLLVLLVAGLAAAQRLNNCPTMWSGAGEYCYQFFKQPLPWQEASNFCSKFSSCATGAAASLLKLDSAQADTRLEKFLSPKGNPSPPNTWIGLGDPMNTGQLTWPDGTTTQSVGYNNFGQGGRNGNCALKDTRTNQWTFAPCTQANSFVCQMQRSVPPQTGGPGTNFPSRPV</sequence>
<keyword evidence="3" id="KW-0325">Glycoprotein</keyword>
<dbReference type="GO" id="GO:0030246">
    <property type="term" value="F:carbohydrate binding"/>
    <property type="evidence" value="ECO:0007669"/>
    <property type="project" value="UniProtKB-KW"/>
</dbReference>
<dbReference type="GO" id="GO:0005886">
    <property type="term" value="C:plasma membrane"/>
    <property type="evidence" value="ECO:0007669"/>
    <property type="project" value="TreeGrafter"/>
</dbReference>
<keyword evidence="7" id="KW-1185">Reference proteome</keyword>
<dbReference type="SUPFAM" id="SSF56436">
    <property type="entry name" value="C-type lectin-like"/>
    <property type="match status" value="1"/>
</dbReference>
<dbReference type="GeneID" id="119721255"/>
<dbReference type="PANTHER" id="PTHR46490:SF6">
    <property type="entry name" value="ASIALOGLYCOPROTEIN RECEPTOR 1-LIKE-RELATED"/>
    <property type="match status" value="1"/>
</dbReference>
<dbReference type="Gene3D" id="3.10.100.10">
    <property type="entry name" value="Mannose-Binding Protein A, subunit A"/>
    <property type="match status" value="1"/>
</dbReference>
<dbReference type="InterPro" id="IPR052309">
    <property type="entry name" value="C-type_Lectin_Domain_Fam1"/>
</dbReference>
<keyword evidence="4" id="KW-0732">Signal</keyword>
<name>A0A913Z833_PATMI</name>
<evidence type="ECO:0000256" key="1">
    <source>
        <dbReference type="ARBA" id="ARBA00022734"/>
    </source>
</evidence>
<dbReference type="OMA" id="CTQANSF"/>
<dbReference type="EnsemblMetazoa" id="XM_038191238.1">
    <property type="protein sequence ID" value="XP_038047166.1"/>
    <property type="gene ID" value="LOC119721255"/>
</dbReference>
<dbReference type="InterPro" id="IPR001304">
    <property type="entry name" value="C-type_lectin-like"/>
</dbReference>
<feature type="signal peptide" evidence="4">
    <location>
        <begin position="1"/>
        <end position="19"/>
    </location>
</feature>
<evidence type="ECO:0000313" key="6">
    <source>
        <dbReference type="EnsemblMetazoa" id="XP_038047166.1"/>
    </source>
</evidence>
<evidence type="ECO:0000256" key="3">
    <source>
        <dbReference type="ARBA" id="ARBA00023180"/>
    </source>
</evidence>
<evidence type="ECO:0000259" key="5">
    <source>
        <dbReference type="PROSITE" id="PS50041"/>
    </source>
</evidence>
<dbReference type="PANTHER" id="PTHR46490">
    <property type="entry name" value="C-TYPE LECTIN DOMAIN FAMILY 12 MEMBER A-RELATED"/>
    <property type="match status" value="1"/>
</dbReference>
<dbReference type="AlphaFoldDB" id="A0A913Z833"/>
<dbReference type="PROSITE" id="PS50041">
    <property type="entry name" value="C_TYPE_LECTIN_2"/>
    <property type="match status" value="1"/>
</dbReference>
<dbReference type="GO" id="GO:0004888">
    <property type="term" value="F:transmembrane signaling receptor activity"/>
    <property type="evidence" value="ECO:0007669"/>
    <property type="project" value="TreeGrafter"/>
</dbReference>
<proteinExistence type="predicted"/>
<feature type="domain" description="C-type lectin" evidence="5">
    <location>
        <begin position="32"/>
        <end position="156"/>
    </location>
</feature>
<dbReference type="SMART" id="SM00034">
    <property type="entry name" value="CLECT"/>
    <property type="match status" value="1"/>
</dbReference>
<dbReference type="InterPro" id="IPR016186">
    <property type="entry name" value="C-type_lectin-like/link_sf"/>
</dbReference>
<keyword evidence="1" id="KW-0430">Lectin</keyword>
<dbReference type="InterPro" id="IPR016187">
    <property type="entry name" value="CTDL_fold"/>
</dbReference>
<organism evidence="6 7">
    <name type="scientific">Patiria miniata</name>
    <name type="common">Bat star</name>
    <name type="synonym">Asterina miniata</name>
    <dbReference type="NCBI Taxonomy" id="46514"/>
    <lineage>
        <taxon>Eukaryota</taxon>
        <taxon>Metazoa</taxon>
        <taxon>Echinodermata</taxon>
        <taxon>Eleutherozoa</taxon>
        <taxon>Asterozoa</taxon>
        <taxon>Asteroidea</taxon>
        <taxon>Valvatacea</taxon>
        <taxon>Valvatida</taxon>
        <taxon>Asterinidae</taxon>
        <taxon>Patiria</taxon>
    </lineage>
</organism>
<dbReference type="RefSeq" id="XP_038047166.1">
    <property type="nucleotide sequence ID" value="XM_038191238.1"/>
</dbReference>
<evidence type="ECO:0000256" key="4">
    <source>
        <dbReference type="SAM" id="SignalP"/>
    </source>
</evidence>
<dbReference type="Proteomes" id="UP000887568">
    <property type="component" value="Unplaced"/>
</dbReference>
<dbReference type="OrthoDB" id="418245at2759"/>
<dbReference type="Pfam" id="PF00059">
    <property type="entry name" value="Lectin_C"/>
    <property type="match status" value="1"/>
</dbReference>
<reference evidence="6" key="1">
    <citation type="submission" date="2022-11" db="UniProtKB">
        <authorList>
            <consortium name="EnsemblMetazoa"/>
        </authorList>
    </citation>
    <scope>IDENTIFICATION</scope>
</reference>